<accession>A0A409VRG9</accession>
<dbReference type="Pfam" id="PF08240">
    <property type="entry name" value="ADH_N"/>
    <property type="match status" value="1"/>
</dbReference>
<dbReference type="Gene3D" id="3.40.50.720">
    <property type="entry name" value="NAD(P)-binding Rossmann-like Domain"/>
    <property type="match status" value="1"/>
</dbReference>
<dbReference type="InterPro" id="IPR047122">
    <property type="entry name" value="Trans-enoyl_RdTase-like"/>
</dbReference>
<dbReference type="PANTHER" id="PTHR45348:SF3">
    <property type="entry name" value="ENOYL REDUCTASE (ER) DOMAIN-CONTAINING PROTEIN"/>
    <property type="match status" value="1"/>
</dbReference>
<name>A0A409VRG9_PSICY</name>
<evidence type="ECO:0000313" key="3">
    <source>
        <dbReference type="Proteomes" id="UP000283269"/>
    </source>
</evidence>
<dbReference type="InterPro" id="IPR020843">
    <property type="entry name" value="ER"/>
</dbReference>
<dbReference type="InParanoid" id="A0A409VRG9"/>
<dbReference type="SUPFAM" id="SSF51735">
    <property type="entry name" value="NAD(P)-binding Rossmann-fold domains"/>
    <property type="match status" value="1"/>
</dbReference>
<evidence type="ECO:0000313" key="2">
    <source>
        <dbReference type="EMBL" id="PPQ68823.1"/>
    </source>
</evidence>
<reference evidence="2 3" key="1">
    <citation type="journal article" date="2018" name="Evol. Lett.">
        <title>Horizontal gene cluster transfer increased hallucinogenic mushroom diversity.</title>
        <authorList>
            <person name="Reynolds H.T."/>
            <person name="Vijayakumar V."/>
            <person name="Gluck-Thaler E."/>
            <person name="Korotkin H.B."/>
            <person name="Matheny P.B."/>
            <person name="Slot J.C."/>
        </authorList>
    </citation>
    <scope>NUCLEOTIDE SEQUENCE [LARGE SCALE GENOMIC DNA]</scope>
    <source>
        <strain evidence="2 3">2631</strain>
    </source>
</reference>
<dbReference type="STRING" id="93625.A0A409VRG9"/>
<dbReference type="SUPFAM" id="SSF50129">
    <property type="entry name" value="GroES-like"/>
    <property type="match status" value="1"/>
</dbReference>
<evidence type="ECO:0000259" key="1">
    <source>
        <dbReference type="SMART" id="SM00829"/>
    </source>
</evidence>
<dbReference type="EMBL" id="NHYD01003948">
    <property type="protein sequence ID" value="PPQ68823.1"/>
    <property type="molecule type" value="Genomic_DNA"/>
</dbReference>
<comment type="caution">
    <text evidence="2">The sequence shown here is derived from an EMBL/GenBank/DDBJ whole genome shotgun (WGS) entry which is preliminary data.</text>
</comment>
<dbReference type="OrthoDB" id="3233595at2759"/>
<dbReference type="InterPro" id="IPR036291">
    <property type="entry name" value="NAD(P)-bd_dom_sf"/>
</dbReference>
<dbReference type="InterPro" id="IPR013154">
    <property type="entry name" value="ADH-like_N"/>
</dbReference>
<feature type="domain" description="Enoyl reductase (ER)" evidence="1">
    <location>
        <begin position="26"/>
        <end position="304"/>
    </location>
</feature>
<dbReference type="Proteomes" id="UP000283269">
    <property type="component" value="Unassembled WGS sequence"/>
</dbReference>
<dbReference type="AlphaFoldDB" id="A0A409VRG9"/>
<dbReference type="Gene3D" id="3.90.180.10">
    <property type="entry name" value="Medium-chain alcohol dehydrogenases, catalytic domain"/>
    <property type="match status" value="1"/>
</dbReference>
<dbReference type="InterPro" id="IPR011032">
    <property type="entry name" value="GroES-like_sf"/>
</dbReference>
<dbReference type="GO" id="GO:0016651">
    <property type="term" value="F:oxidoreductase activity, acting on NAD(P)H"/>
    <property type="evidence" value="ECO:0007669"/>
    <property type="project" value="InterPro"/>
</dbReference>
<gene>
    <name evidence="2" type="ORF">CVT25_008871</name>
</gene>
<organism evidence="2 3">
    <name type="scientific">Psilocybe cyanescens</name>
    <dbReference type="NCBI Taxonomy" id="93625"/>
    <lineage>
        <taxon>Eukaryota</taxon>
        <taxon>Fungi</taxon>
        <taxon>Dikarya</taxon>
        <taxon>Basidiomycota</taxon>
        <taxon>Agaricomycotina</taxon>
        <taxon>Agaricomycetes</taxon>
        <taxon>Agaricomycetidae</taxon>
        <taxon>Agaricales</taxon>
        <taxon>Agaricineae</taxon>
        <taxon>Strophariaceae</taxon>
        <taxon>Psilocybe</taxon>
    </lineage>
</organism>
<protein>
    <recommendedName>
        <fullName evidence="1">Enoyl reductase (ER) domain-containing protein</fullName>
    </recommendedName>
</protein>
<keyword evidence="3" id="KW-1185">Reference proteome</keyword>
<proteinExistence type="predicted"/>
<sequence length="351" mass="38466">MAQIGNHSTTSAPEENLAIVTTEERGVREHKFAQTDPKQLKPNEIVAQVAYSGLNHIDISQIQSGAYISEYPYILGKEWSGQILHIGSDVKDLKPGDWVLGLGYQVGGLQEQITTSRAYVCPKPEKLSAEEASTIAHRYAAVMVALHMKDGLNLPLQPSESEKTEHKVVIWGAATGSGMYAIQALKTAGYRTILGVASTKQKAKLESIGATEVFDRNDPEVVQHILVRHPDVSLGLVCQADPQGWESLLEVVQPTEAKKKHALVVHIIRRMPPKVPEGVTLKRTVAFMLLNDREVGDHIIQTILPKLLALPNFQLPKEIQVFNNGSLVERVNAAIPLLEKNGEINAAIKVS</sequence>
<dbReference type="SMART" id="SM00829">
    <property type="entry name" value="PKS_ER"/>
    <property type="match status" value="1"/>
</dbReference>
<dbReference type="PANTHER" id="PTHR45348">
    <property type="entry name" value="HYPOTHETICAL OXIDOREDUCTASE (EUROFUNG)"/>
    <property type="match status" value="1"/>
</dbReference>